<evidence type="ECO:0000256" key="5">
    <source>
        <dbReference type="ARBA" id="ARBA00023163"/>
    </source>
</evidence>
<dbReference type="SMART" id="SM00347">
    <property type="entry name" value="HTH_MARR"/>
    <property type="match status" value="1"/>
</dbReference>
<dbReference type="FunFam" id="1.10.10.10:FF:000163">
    <property type="entry name" value="MarR family transcriptional regulator"/>
    <property type="match status" value="1"/>
</dbReference>
<keyword evidence="3" id="KW-0805">Transcription regulation</keyword>
<evidence type="ECO:0000256" key="8">
    <source>
        <dbReference type="ARBA" id="ARBA00047207"/>
    </source>
</evidence>
<dbReference type="GO" id="GO:0003700">
    <property type="term" value="F:DNA-binding transcription factor activity"/>
    <property type="evidence" value="ECO:0007669"/>
    <property type="project" value="InterPro"/>
</dbReference>
<dbReference type="InterPro" id="IPR000835">
    <property type="entry name" value="HTH_MarR-typ"/>
</dbReference>
<dbReference type="PANTHER" id="PTHR42756">
    <property type="entry name" value="TRANSCRIPTIONAL REGULATOR, MARR"/>
    <property type="match status" value="1"/>
</dbReference>
<dbReference type="Proteomes" id="UP000179797">
    <property type="component" value="Unassembled WGS sequence"/>
</dbReference>
<comment type="caution">
    <text evidence="10">The sequence shown here is derived from an EMBL/GenBank/DDBJ whole genome shotgun (WGS) entry which is preliminary data.</text>
</comment>
<dbReference type="InterPro" id="IPR055166">
    <property type="entry name" value="Transc_reg_Sar_Rot_HTH"/>
</dbReference>
<dbReference type="Gene3D" id="1.10.10.10">
    <property type="entry name" value="Winged helix-like DNA-binding domain superfamily/Winged helix DNA-binding domain"/>
    <property type="match status" value="1"/>
</dbReference>
<accession>A0A1S1Z1X7</accession>
<keyword evidence="2" id="KW-0963">Cytoplasm</keyword>
<dbReference type="EMBL" id="JRYR02000001">
    <property type="protein sequence ID" value="OHX67237.1"/>
    <property type="molecule type" value="Genomic_DNA"/>
</dbReference>
<comment type="similarity">
    <text evidence="6">Belongs to the SarZ family.</text>
</comment>
<dbReference type="Pfam" id="PF22381">
    <property type="entry name" value="Staph_reg_Sar_Rot"/>
    <property type="match status" value="1"/>
</dbReference>
<protein>
    <recommendedName>
        <fullName evidence="7">HTH-type transcriptional regulator SarZ</fullName>
    </recommendedName>
    <alternativeName>
        <fullName evidence="8">Staphylococcal accessory regulator Z</fullName>
    </alternativeName>
</protein>
<dbReference type="InterPro" id="IPR036388">
    <property type="entry name" value="WH-like_DNA-bd_sf"/>
</dbReference>
<evidence type="ECO:0000313" key="10">
    <source>
        <dbReference type="EMBL" id="OHX67237.1"/>
    </source>
</evidence>
<sequence length="146" mass="17007">MDKDDLLKLDNQLCFPLYVASRMVTKIYQPFLSELNITYPQYLVLMILWEETSLTVNEITNRLYLQTNTVTPLLQRMEKQGLIIKSKSKVDTRSYIITLTETAKNLKDKAHCIPESLLNDATMDKEELLLLKSTLDKLIDHLDEKK</sequence>
<dbReference type="InterPro" id="IPR036390">
    <property type="entry name" value="WH_DNA-bd_sf"/>
</dbReference>
<proteinExistence type="inferred from homology"/>
<dbReference type="PROSITE" id="PS50995">
    <property type="entry name" value="HTH_MARR_2"/>
    <property type="match status" value="1"/>
</dbReference>
<dbReference type="GO" id="GO:0003677">
    <property type="term" value="F:DNA binding"/>
    <property type="evidence" value="ECO:0007669"/>
    <property type="project" value="UniProtKB-KW"/>
</dbReference>
<dbReference type="RefSeq" id="WP_044225570.1">
    <property type="nucleotide sequence ID" value="NZ_JRYR02000001.1"/>
</dbReference>
<evidence type="ECO:0000256" key="4">
    <source>
        <dbReference type="ARBA" id="ARBA00023125"/>
    </source>
</evidence>
<organism evidence="10 11">
    <name type="scientific">Flammeovirga pacifica</name>
    <dbReference type="NCBI Taxonomy" id="915059"/>
    <lineage>
        <taxon>Bacteria</taxon>
        <taxon>Pseudomonadati</taxon>
        <taxon>Bacteroidota</taxon>
        <taxon>Cytophagia</taxon>
        <taxon>Cytophagales</taxon>
        <taxon>Flammeovirgaceae</taxon>
        <taxon>Flammeovirga</taxon>
    </lineage>
</organism>
<reference evidence="10 11" key="1">
    <citation type="journal article" date="2012" name="Int. J. Syst. Evol. Microbiol.">
        <title>Flammeovirga pacifica sp. nov., isolated from deep-sea sediment.</title>
        <authorList>
            <person name="Xu H."/>
            <person name="Fu Y."/>
            <person name="Yang N."/>
            <person name="Ding Z."/>
            <person name="Lai Q."/>
            <person name="Zeng R."/>
        </authorList>
    </citation>
    <scope>NUCLEOTIDE SEQUENCE [LARGE SCALE GENOMIC DNA]</scope>
    <source>
        <strain evidence="11">DSM 24597 / LMG 26175 / WPAGA1</strain>
    </source>
</reference>
<gene>
    <name evidence="10" type="ORF">NH26_13235</name>
</gene>
<evidence type="ECO:0000256" key="3">
    <source>
        <dbReference type="ARBA" id="ARBA00023015"/>
    </source>
</evidence>
<comment type="subcellular location">
    <subcellularLocation>
        <location evidence="1">Cytoplasm</location>
    </subcellularLocation>
</comment>
<evidence type="ECO:0000256" key="2">
    <source>
        <dbReference type="ARBA" id="ARBA00022490"/>
    </source>
</evidence>
<keyword evidence="5" id="KW-0804">Transcription</keyword>
<evidence type="ECO:0000256" key="7">
    <source>
        <dbReference type="ARBA" id="ARBA00047188"/>
    </source>
</evidence>
<name>A0A1S1Z1X7_FLAPC</name>
<evidence type="ECO:0000259" key="9">
    <source>
        <dbReference type="PROSITE" id="PS50995"/>
    </source>
</evidence>
<dbReference type="SUPFAM" id="SSF46785">
    <property type="entry name" value="Winged helix' DNA-binding domain"/>
    <property type="match status" value="1"/>
</dbReference>
<keyword evidence="4" id="KW-0238">DNA-binding</keyword>
<feature type="domain" description="HTH marR-type" evidence="9">
    <location>
        <begin position="10"/>
        <end position="140"/>
    </location>
</feature>
<dbReference type="GO" id="GO:0005737">
    <property type="term" value="C:cytoplasm"/>
    <property type="evidence" value="ECO:0007669"/>
    <property type="project" value="UniProtKB-SubCell"/>
</dbReference>
<dbReference type="AlphaFoldDB" id="A0A1S1Z1X7"/>
<evidence type="ECO:0000256" key="6">
    <source>
        <dbReference type="ARBA" id="ARBA00046337"/>
    </source>
</evidence>
<evidence type="ECO:0000256" key="1">
    <source>
        <dbReference type="ARBA" id="ARBA00004496"/>
    </source>
</evidence>
<keyword evidence="11" id="KW-1185">Reference proteome</keyword>
<evidence type="ECO:0000313" key="11">
    <source>
        <dbReference type="Proteomes" id="UP000179797"/>
    </source>
</evidence>
<dbReference type="PANTHER" id="PTHR42756:SF1">
    <property type="entry name" value="TRANSCRIPTIONAL REPRESSOR OF EMRAB OPERON"/>
    <property type="match status" value="1"/>
</dbReference>